<evidence type="ECO:0000313" key="12">
    <source>
        <dbReference type="Proteomes" id="UP000027665"/>
    </source>
</evidence>
<dbReference type="InterPro" id="IPR055348">
    <property type="entry name" value="DctQ"/>
</dbReference>
<keyword evidence="12" id="KW-1185">Reference proteome</keyword>
<dbReference type="STRING" id="2754.EH55_00660"/>
<feature type="transmembrane region" description="Helical" evidence="9">
    <location>
        <begin position="45"/>
        <end position="70"/>
    </location>
</feature>
<sequence length="160" mass="17811">MPQKNNDLLKRAYRPLELLLISGVIVVFAVVLVEVVSRYIFHRSIAWGSEVCQTLLVWMTFLGAAVALVGGEHMEINIMMDRIKSRTLKKFFLLIGDLATLLFLVCGAAGGVRLVQRTWGMTTTTLQIPAGILYLAFPIGCALMMIVILRNITRLFGREG</sequence>
<comment type="subcellular location">
    <subcellularLocation>
        <location evidence="1">Cell inner membrane</location>
        <topology evidence="1">Multi-pass membrane protein</topology>
    </subcellularLocation>
</comment>
<dbReference type="GO" id="GO:0005886">
    <property type="term" value="C:plasma membrane"/>
    <property type="evidence" value="ECO:0007669"/>
    <property type="project" value="UniProtKB-SubCell"/>
</dbReference>
<proteinExistence type="inferred from homology"/>
<evidence type="ECO:0000256" key="7">
    <source>
        <dbReference type="ARBA" id="ARBA00023136"/>
    </source>
</evidence>
<dbReference type="PANTHER" id="PTHR35011:SF2">
    <property type="entry name" value="2,3-DIKETO-L-GULONATE TRAP TRANSPORTER SMALL PERMEASE PROTEIN YIAM"/>
    <property type="match status" value="1"/>
</dbReference>
<dbReference type="eggNOG" id="COG3090">
    <property type="taxonomic scope" value="Bacteria"/>
</dbReference>
<dbReference type="InterPro" id="IPR007387">
    <property type="entry name" value="TRAP_DctQ"/>
</dbReference>
<keyword evidence="5 9" id="KW-0812">Transmembrane</keyword>
<feature type="transmembrane region" description="Helical" evidence="9">
    <location>
        <begin position="12"/>
        <end position="33"/>
    </location>
</feature>
<feature type="transmembrane region" description="Helical" evidence="9">
    <location>
        <begin position="91"/>
        <end position="112"/>
    </location>
</feature>
<evidence type="ECO:0000256" key="5">
    <source>
        <dbReference type="ARBA" id="ARBA00022692"/>
    </source>
</evidence>
<comment type="similarity">
    <text evidence="8">Belongs to the TRAP transporter small permease family.</text>
</comment>
<gene>
    <name evidence="11" type="ORF">EH55_00660</name>
</gene>
<dbReference type="Proteomes" id="UP000027665">
    <property type="component" value="Unassembled WGS sequence"/>
</dbReference>
<accession>A0A073ISQ9</accession>
<dbReference type="GO" id="GO:0015740">
    <property type="term" value="P:C4-dicarboxylate transport"/>
    <property type="evidence" value="ECO:0007669"/>
    <property type="project" value="TreeGrafter"/>
</dbReference>
<comment type="caution">
    <text evidence="11">The sequence shown here is derived from an EMBL/GenBank/DDBJ whole genome shotgun (WGS) entry which is preliminary data.</text>
</comment>
<protein>
    <recommendedName>
        <fullName evidence="10">Tripartite ATP-independent periplasmic transporters DctQ component domain-containing protein</fullName>
    </recommendedName>
</protein>
<organism evidence="11 12">
    <name type="scientific">Synergistes jonesii</name>
    <dbReference type="NCBI Taxonomy" id="2754"/>
    <lineage>
        <taxon>Bacteria</taxon>
        <taxon>Thermotogati</taxon>
        <taxon>Synergistota</taxon>
        <taxon>Synergistia</taxon>
        <taxon>Synergistales</taxon>
        <taxon>Synergistaceae</taxon>
        <taxon>Synergistes</taxon>
    </lineage>
</organism>
<feature type="domain" description="Tripartite ATP-independent periplasmic transporters DctQ component" evidence="10">
    <location>
        <begin position="28"/>
        <end position="156"/>
    </location>
</feature>
<keyword evidence="7 9" id="KW-0472">Membrane</keyword>
<evidence type="ECO:0000256" key="1">
    <source>
        <dbReference type="ARBA" id="ARBA00004429"/>
    </source>
</evidence>
<evidence type="ECO:0000313" key="11">
    <source>
        <dbReference type="EMBL" id="KEJ92844.1"/>
    </source>
</evidence>
<dbReference type="RefSeq" id="WP_037974984.1">
    <property type="nucleotide sequence ID" value="NZ_JMKI01000015.1"/>
</dbReference>
<keyword evidence="4" id="KW-0997">Cell inner membrane</keyword>
<keyword evidence="3" id="KW-1003">Cell membrane</keyword>
<evidence type="ECO:0000256" key="3">
    <source>
        <dbReference type="ARBA" id="ARBA00022475"/>
    </source>
</evidence>
<dbReference type="Pfam" id="PF04290">
    <property type="entry name" value="DctQ"/>
    <property type="match status" value="1"/>
</dbReference>
<evidence type="ECO:0000259" key="10">
    <source>
        <dbReference type="Pfam" id="PF04290"/>
    </source>
</evidence>
<evidence type="ECO:0000256" key="2">
    <source>
        <dbReference type="ARBA" id="ARBA00022448"/>
    </source>
</evidence>
<dbReference type="GO" id="GO:0022857">
    <property type="term" value="F:transmembrane transporter activity"/>
    <property type="evidence" value="ECO:0007669"/>
    <property type="project" value="TreeGrafter"/>
</dbReference>
<evidence type="ECO:0000256" key="8">
    <source>
        <dbReference type="ARBA" id="ARBA00038436"/>
    </source>
</evidence>
<reference evidence="11 12" key="1">
    <citation type="submission" date="2014-04" db="EMBL/GenBank/DDBJ databases">
        <title>Draft Genome Sequence of Synergistes jonesii.</title>
        <authorList>
            <person name="Coil D.A."/>
            <person name="Eisen J.A."/>
            <person name="Holland-Moritz H.E."/>
        </authorList>
    </citation>
    <scope>NUCLEOTIDE SEQUENCE [LARGE SCALE GENOMIC DNA]</scope>
    <source>
        <strain evidence="11 12">78-1</strain>
    </source>
</reference>
<keyword evidence="6 9" id="KW-1133">Transmembrane helix</keyword>
<evidence type="ECO:0000256" key="6">
    <source>
        <dbReference type="ARBA" id="ARBA00022989"/>
    </source>
</evidence>
<evidence type="ECO:0000256" key="4">
    <source>
        <dbReference type="ARBA" id="ARBA00022519"/>
    </source>
</evidence>
<dbReference type="OrthoDB" id="2085311at2"/>
<evidence type="ECO:0000256" key="9">
    <source>
        <dbReference type="SAM" id="Phobius"/>
    </source>
</evidence>
<dbReference type="GeneID" id="90983057"/>
<dbReference type="EMBL" id="JMKI01000015">
    <property type="protein sequence ID" value="KEJ92844.1"/>
    <property type="molecule type" value="Genomic_DNA"/>
</dbReference>
<dbReference type="PANTHER" id="PTHR35011">
    <property type="entry name" value="2,3-DIKETO-L-GULONATE TRAP TRANSPORTER SMALL PERMEASE PROTEIN YIAM"/>
    <property type="match status" value="1"/>
</dbReference>
<name>A0A073ISQ9_9BACT</name>
<dbReference type="AlphaFoldDB" id="A0A073ISQ9"/>
<keyword evidence="2" id="KW-0813">Transport</keyword>
<feature type="transmembrane region" description="Helical" evidence="9">
    <location>
        <begin position="132"/>
        <end position="152"/>
    </location>
</feature>